<keyword evidence="2" id="KW-1185">Reference proteome</keyword>
<accession>A0ABQ3VEU9</accession>
<organism evidence="1 2">
    <name type="scientific">Dictyobacter formicarum</name>
    <dbReference type="NCBI Taxonomy" id="2778368"/>
    <lineage>
        <taxon>Bacteria</taxon>
        <taxon>Bacillati</taxon>
        <taxon>Chloroflexota</taxon>
        <taxon>Ktedonobacteria</taxon>
        <taxon>Ktedonobacterales</taxon>
        <taxon>Dictyobacteraceae</taxon>
        <taxon>Dictyobacter</taxon>
    </lineage>
</organism>
<gene>
    <name evidence="1" type="ORF">KSZ_22370</name>
</gene>
<evidence type="ECO:0000313" key="1">
    <source>
        <dbReference type="EMBL" id="GHO84231.1"/>
    </source>
</evidence>
<comment type="caution">
    <text evidence="1">The sequence shown here is derived from an EMBL/GenBank/DDBJ whole genome shotgun (WGS) entry which is preliminary data.</text>
</comment>
<evidence type="ECO:0000313" key="2">
    <source>
        <dbReference type="Proteomes" id="UP000635565"/>
    </source>
</evidence>
<dbReference type="EMBL" id="BNJJ01000005">
    <property type="protein sequence ID" value="GHO84231.1"/>
    <property type="molecule type" value="Genomic_DNA"/>
</dbReference>
<dbReference type="Proteomes" id="UP000635565">
    <property type="component" value="Unassembled WGS sequence"/>
</dbReference>
<name>A0ABQ3VEU9_9CHLR</name>
<protein>
    <submittedName>
        <fullName evidence="1">Uncharacterized protein</fullName>
    </submittedName>
</protein>
<reference evidence="1 2" key="1">
    <citation type="journal article" date="2021" name="Int. J. Syst. Evol. Microbiol.">
        <title>Reticulibacter mediterranei gen. nov., sp. nov., within the new family Reticulibacteraceae fam. nov., and Ktedonospora formicarum gen. nov., sp. nov., Ktedonobacter robiniae sp. nov., Dictyobacter formicarum sp. nov. and Dictyobacter arantiisoli sp. nov., belonging to the class Ktedonobacteria.</title>
        <authorList>
            <person name="Yabe S."/>
            <person name="Zheng Y."/>
            <person name="Wang C.M."/>
            <person name="Sakai Y."/>
            <person name="Abe K."/>
            <person name="Yokota A."/>
            <person name="Donadio S."/>
            <person name="Cavaletti L."/>
            <person name="Monciardini P."/>
        </authorList>
    </citation>
    <scope>NUCLEOTIDE SEQUENCE [LARGE SCALE GENOMIC DNA]</scope>
    <source>
        <strain evidence="1 2">SOSP1-9</strain>
    </source>
</reference>
<proteinExistence type="predicted"/>
<sequence>MEYSIHGNIERVAGTSCDYCFAEWVPQVPAASCASDIFISGNDIANGIVNATVASASTQITLESAGEIRPFLIVKRCRRHDHTSCTKATLKGLSIKKGLLYWVQHTVLFQSLNCRNLVVGGAKGRNEAAMHRHTVKPDGTRAAVTRVTSFFDTEEAAFTQKGS</sequence>